<dbReference type="GO" id="GO:0043565">
    <property type="term" value="F:sequence-specific DNA binding"/>
    <property type="evidence" value="ECO:0007669"/>
    <property type="project" value="TreeGrafter"/>
</dbReference>
<dbReference type="SUPFAM" id="SSF46785">
    <property type="entry name" value="Winged helix' DNA-binding domain"/>
    <property type="match status" value="1"/>
</dbReference>
<proteinExistence type="inferred from homology"/>
<dbReference type="FunFam" id="3.40.190.290:FF:000001">
    <property type="entry name" value="Transcriptional regulator, LysR family"/>
    <property type="match status" value="1"/>
</dbReference>
<dbReference type="PANTHER" id="PTHR30537">
    <property type="entry name" value="HTH-TYPE TRANSCRIPTIONAL REGULATOR"/>
    <property type="match status" value="1"/>
</dbReference>
<dbReference type="Gene3D" id="3.40.190.290">
    <property type="match status" value="1"/>
</dbReference>
<organism evidence="6 7">
    <name type="scientific">Pigmentiphaga litoralis</name>
    <dbReference type="NCBI Taxonomy" id="516702"/>
    <lineage>
        <taxon>Bacteria</taxon>
        <taxon>Pseudomonadati</taxon>
        <taxon>Pseudomonadota</taxon>
        <taxon>Betaproteobacteria</taxon>
        <taxon>Burkholderiales</taxon>
        <taxon>Alcaligenaceae</taxon>
        <taxon>Pigmentiphaga</taxon>
    </lineage>
</organism>
<keyword evidence="4" id="KW-0804">Transcription</keyword>
<dbReference type="InterPro" id="IPR000847">
    <property type="entry name" value="LysR_HTH_N"/>
</dbReference>
<feature type="domain" description="HTH lysR-type" evidence="5">
    <location>
        <begin position="13"/>
        <end position="59"/>
    </location>
</feature>
<dbReference type="InterPro" id="IPR005119">
    <property type="entry name" value="LysR_subst-bd"/>
</dbReference>
<dbReference type="EMBL" id="JACBYR010000001">
    <property type="protein sequence ID" value="NYE82088.1"/>
    <property type="molecule type" value="Genomic_DNA"/>
</dbReference>
<keyword evidence="2" id="KW-0805">Transcription regulation</keyword>
<evidence type="ECO:0000313" key="7">
    <source>
        <dbReference type="Proteomes" id="UP000542125"/>
    </source>
</evidence>
<keyword evidence="7" id="KW-1185">Reference proteome</keyword>
<dbReference type="InterPro" id="IPR036388">
    <property type="entry name" value="WH-like_DNA-bd_sf"/>
</dbReference>
<dbReference type="Pfam" id="PF03466">
    <property type="entry name" value="LysR_substrate"/>
    <property type="match status" value="1"/>
</dbReference>
<dbReference type="AlphaFoldDB" id="A0A7Y9IT83"/>
<comment type="similarity">
    <text evidence="1">Belongs to the LysR transcriptional regulatory family.</text>
</comment>
<dbReference type="PANTHER" id="PTHR30537:SF5">
    <property type="entry name" value="HTH-TYPE TRANSCRIPTIONAL ACTIVATOR TTDR-RELATED"/>
    <property type="match status" value="1"/>
</dbReference>
<evidence type="ECO:0000256" key="3">
    <source>
        <dbReference type="ARBA" id="ARBA00023125"/>
    </source>
</evidence>
<dbReference type="Pfam" id="PF00126">
    <property type="entry name" value="HTH_1"/>
    <property type="match status" value="1"/>
</dbReference>
<evidence type="ECO:0000256" key="2">
    <source>
        <dbReference type="ARBA" id="ARBA00023015"/>
    </source>
</evidence>
<dbReference type="GO" id="GO:0006351">
    <property type="term" value="P:DNA-templated transcription"/>
    <property type="evidence" value="ECO:0007669"/>
    <property type="project" value="TreeGrafter"/>
</dbReference>
<evidence type="ECO:0000259" key="5">
    <source>
        <dbReference type="PROSITE" id="PS50931"/>
    </source>
</evidence>
<sequence>MANESDLGFFTLLARHGSLTATARELGVTPGAVSKRLQQLERRLGVRLVQRTTRSMSLTQEGETYLGHAQRILADIDAAEASIATAHHQPRGLLRVNATFGFGRAHLVPAMTAFARQYPDVQLQLQLTDEPLDLADQAFDLGIRVAPLADTILVARRIAPNRKLLLASPDYLAAHGMPDKPADLALHQCLVIRENHDAYALWRLGSGRLARTVRVQGALSSNDGEAVRQWALAGLGIIMRSEWDVAADVKAGRLVEVLPAWKPAPADIFAVYPERERVPAKVKTFVDFLCASLGDVPPWRR</sequence>
<comment type="caution">
    <text evidence="6">The sequence shown here is derived from an EMBL/GenBank/DDBJ whole genome shotgun (WGS) entry which is preliminary data.</text>
</comment>
<evidence type="ECO:0000256" key="4">
    <source>
        <dbReference type="ARBA" id="ARBA00023163"/>
    </source>
</evidence>
<dbReference type="InterPro" id="IPR058163">
    <property type="entry name" value="LysR-type_TF_proteobact-type"/>
</dbReference>
<dbReference type="PROSITE" id="PS50931">
    <property type="entry name" value="HTH_LYSR"/>
    <property type="match status" value="1"/>
</dbReference>
<dbReference type="FunFam" id="1.10.10.10:FF:000001">
    <property type="entry name" value="LysR family transcriptional regulator"/>
    <property type="match status" value="1"/>
</dbReference>
<keyword evidence="3 6" id="KW-0238">DNA-binding</keyword>
<dbReference type="GO" id="GO:0003700">
    <property type="term" value="F:DNA-binding transcription factor activity"/>
    <property type="evidence" value="ECO:0007669"/>
    <property type="project" value="InterPro"/>
</dbReference>
<protein>
    <submittedName>
        <fullName evidence="6">DNA-binding transcriptional LysR family regulator</fullName>
    </submittedName>
</protein>
<dbReference type="CDD" id="cd08479">
    <property type="entry name" value="PBP2_CrgA_like_9"/>
    <property type="match status" value="1"/>
</dbReference>
<dbReference type="SUPFAM" id="SSF53850">
    <property type="entry name" value="Periplasmic binding protein-like II"/>
    <property type="match status" value="1"/>
</dbReference>
<gene>
    <name evidence="6" type="ORF">FHW18_001359</name>
</gene>
<dbReference type="Gene3D" id="1.10.10.10">
    <property type="entry name" value="Winged helix-like DNA-binding domain superfamily/Winged helix DNA-binding domain"/>
    <property type="match status" value="1"/>
</dbReference>
<reference evidence="6 7" key="1">
    <citation type="submission" date="2020-07" db="EMBL/GenBank/DDBJ databases">
        <title>Genomic Encyclopedia of Type Strains, Phase IV (KMG-V): Genome sequencing to study the core and pangenomes of soil and plant-associated prokaryotes.</title>
        <authorList>
            <person name="Whitman W."/>
        </authorList>
    </citation>
    <scope>NUCLEOTIDE SEQUENCE [LARGE SCALE GENOMIC DNA]</scope>
    <source>
        <strain evidence="6 7">SAS40</strain>
    </source>
</reference>
<evidence type="ECO:0000313" key="6">
    <source>
        <dbReference type="EMBL" id="NYE82088.1"/>
    </source>
</evidence>
<dbReference type="InterPro" id="IPR036390">
    <property type="entry name" value="WH_DNA-bd_sf"/>
</dbReference>
<name>A0A7Y9IT83_9BURK</name>
<dbReference type="RefSeq" id="WP_179584620.1">
    <property type="nucleotide sequence ID" value="NZ_JACBYR010000001.1"/>
</dbReference>
<evidence type="ECO:0000256" key="1">
    <source>
        <dbReference type="ARBA" id="ARBA00009437"/>
    </source>
</evidence>
<dbReference type="Proteomes" id="UP000542125">
    <property type="component" value="Unassembled WGS sequence"/>
</dbReference>
<accession>A0A7Y9IT83</accession>